<dbReference type="Pfam" id="PF00075">
    <property type="entry name" value="RNase_H"/>
    <property type="match status" value="1"/>
</dbReference>
<dbReference type="InterPro" id="IPR012337">
    <property type="entry name" value="RNaseH-like_sf"/>
</dbReference>
<dbReference type="InterPro" id="IPR002156">
    <property type="entry name" value="RNaseH_domain"/>
</dbReference>
<evidence type="ECO:0000259" key="1">
    <source>
        <dbReference type="PROSITE" id="PS50879"/>
    </source>
</evidence>
<dbReference type="SUPFAM" id="SSF53098">
    <property type="entry name" value="Ribonuclease H-like"/>
    <property type="match status" value="1"/>
</dbReference>
<dbReference type="InterPro" id="IPR044730">
    <property type="entry name" value="RNase_H-like_dom_plant"/>
</dbReference>
<dbReference type="CDD" id="cd06222">
    <property type="entry name" value="RNase_H_like"/>
    <property type="match status" value="1"/>
</dbReference>
<dbReference type="InterPro" id="IPR053151">
    <property type="entry name" value="RNase_H-like"/>
</dbReference>
<dbReference type="PANTHER" id="PTHR47723">
    <property type="entry name" value="OS05G0353850 PROTEIN"/>
    <property type="match status" value="1"/>
</dbReference>
<dbReference type="GO" id="GO:0003676">
    <property type="term" value="F:nucleic acid binding"/>
    <property type="evidence" value="ECO:0007669"/>
    <property type="project" value="InterPro"/>
</dbReference>
<keyword evidence="3" id="KW-1185">Reference proteome</keyword>
<protein>
    <recommendedName>
        <fullName evidence="1">RNase H type-1 domain-containing protein</fullName>
    </recommendedName>
</protein>
<proteinExistence type="predicted"/>
<dbReference type="Proteomes" id="UP001291623">
    <property type="component" value="Unassembled WGS sequence"/>
</dbReference>
<organism evidence="2 3">
    <name type="scientific">Anisodus tanguticus</name>
    <dbReference type="NCBI Taxonomy" id="243964"/>
    <lineage>
        <taxon>Eukaryota</taxon>
        <taxon>Viridiplantae</taxon>
        <taxon>Streptophyta</taxon>
        <taxon>Embryophyta</taxon>
        <taxon>Tracheophyta</taxon>
        <taxon>Spermatophyta</taxon>
        <taxon>Magnoliopsida</taxon>
        <taxon>eudicotyledons</taxon>
        <taxon>Gunneridae</taxon>
        <taxon>Pentapetalae</taxon>
        <taxon>asterids</taxon>
        <taxon>lamiids</taxon>
        <taxon>Solanales</taxon>
        <taxon>Solanaceae</taxon>
        <taxon>Solanoideae</taxon>
        <taxon>Hyoscyameae</taxon>
        <taxon>Anisodus</taxon>
    </lineage>
</organism>
<sequence>MKAIYGYSHVVRVTKVIWKSPESKWVKVNTDGASRENPGKSSWGFCMRDSNEDIIQAQAKEIEEDPSTNTQAEAIAPLRYVETIQMDRIWIETDSLLIKNIVERVWEVPWKIITIIKEI</sequence>
<evidence type="ECO:0000313" key="3">
    <source>
        <dbReference type="Proteomes" id="UP001291623"/>
    </source>
</evidence>
<dbReference type="InterPro" id="IPR036397">
    <property type="entry name" value="RNaseH_sf"/>
</dbReference>
<name>A0AAE1T349_9SOLA</name>
<dbReference type="GO" id="GO:0004523">
    <property type="term" value="F:RNA-DNA hybrid ribonuclease activity"/>
    <property type="evidence" value="ECO:0007669"/>
    <property type="project" value="InterPro"/>
</dbReference>
<reference evidence="2" key="1">
    <citation type="submission" date="2023-12" db="EMBL/GenBank/DDBJ databases">
        <title>Genome assembly of Anisodus tanguticus.</title>
        <authorList>
            <person name="Wang Y.-J."/>
        </authorList>
    </citation>
    <scope>NUCLEOTIDE SEQUENCE</scope>
    <source>
        <strain evidence="2">KB-2021</strain>
        <tissue evidence="2">Leaf</tissue>
    </source>
</reference>
<feature type="domain" description="RNase H type-1" evidence="1">
    <location>
        <begin position="22"/>
        <end position="119"/>
    </location>
</feature>
<dbReference type="AlphaFoldDB" id="A0AAE1T349"/>
<dbReference type="Gene3D" id="3.30.420.10">
    <property type="entry name" value="Ribonuclease H-like superfamily/Ribonuclease H"/>
    <property type="match status" value="1"/>
</dbReference>
<dbReference type="EMBL" id="JAVYJV010000001">
    <property type="protein sequence ID" value="KAK4379881.1"/>
    <property type="molecule type" value="Genomic_DNA"/>
</dbReference>
<evidence type="ECO:0000313" key="2">
    <source>
        <dbReference type="EMBL" id="KAK4379881.1"/>
    </source>
</evidence>
<dbReference type="PANTHER" id="PTHR47723:SF24">
    <property type="entry name" value="RNASE H TYPE-1 DOMAIN-CONTAINING PROTEIN"/>
    <property type="match status" value="1"/>
</dbReference>
<gene>
    <name evidence="2" type="ORF">RND71_001743</name>
</gene>
<comment type="caution">
    <text evidence="2">The sequence shown here is derived from an EMBL/GenBank/DDBJ whole genome shotgun (WGS) entry which is preliminary data.</text>
</comment>
<dbReference type="PROSITE" id="PS50879">
    <property type="entry name" value="RNASE_H_1"/>
    <property type="match status" value="1"/>
</dbReference>
<accession>A0AAE1T349</accession>